<dbReference type="AlphaFoldDB" id="X1KJ64"/>
<sequence length="157" mass="18055">IYPSADSINYYENSLQPAHLSDRGFYLMIAGQSSETKIRGLQHLPFYPTALSPEETPNFHNNLLNQQIINYLKEDKTARLISELSAGPIIAGYDNSAGDDLLDKTRLVADCIKKIKTKNLRRTRLSLQRKIKMAEDKRNVKEQMRLLNEFQNLMEKV</sequence>
<reference evidence="1" key="1">
    <citation type="journal article" date="2014" name="Front. Microbiol.">
        <title>High frequency of phylogenetically diverse reductive dehalogenase-homologous genes in deep subseafloor sedimentary metagenomes.</title>
        <authorList>
            <person name="Kawai M."/>
            <person name="Futagami T."/>
            <person name="Toyoda A."/>
            <person name="Takaki Y."/>
            <person name="Nishi S."/>
            <person name="Hori S."/>
            <person name="Arai W."/>
            <person name="Tsubouchi T."/>
            <person name="Morono Y."/>
            <person name="Uchiyama I."/>
            <person name="Ito T."/>
            <person name="Fujiyama A."/>
            <person name="Inagaki F."/>
            <person name="Takami H."/>
        </authorList>
    </citation>
    <scope>NUCLEOTIDE SEQUENCE</scope>
    <source>
        <strain evidence="1">Expedition CK06-06</strain>
    </source>
</reference>
<protein>
    <submittedName>
        <fullName evidence="1">Uncharacterized protein</fullName>
    </submittedName>
</protein>
<organism evidence="1">
    <name type="scientific">marine sediment metagenome</name>
    <dbReference type="NCBI Taxonomy" id="412755"/>
    <lineage>
        <taxon>unclassified sequences</taxon>
        <taxon>metagenomes</taxon>
        <taxon>ecological metagenomes</taxon>
    </lineage>
</organism>
<proteinExistence type="predicted"/>
<dbReference type="Gene3D" id="1.10.860.10">
    <property type="entry name" value="DNAb Helicase, Chain A"/>
    <property type="match status" value="1"/>
</dbReference>
<dbReference type="InterPro" id="IPR016136">
    <property type="entry name" value="DNA_helicase_N/primase_C"/>
</dbReference>
<comment type="caution">
    <text evidence="1">The sequence shown here is derived from an EMBL/GenBank/DDBJ whole genome shotgun (WGS) entry which is preliminary data.</text>
</comment>
<name>X1KJ64_9ZZZZ</name>
<dbReference type="EMBL" id="BARV01011367">
    <property type="protein sequence ID" value="GAI07082.1"/>
    <property type="molecule type" value="Genomic_DNA"/>
</dbReference>
<gene>
    <name evidence="1" type="ORF">S06H3_21593</name>
</gene>
<feature type="non-terminal residue" evidence="1">
    <location>
        <position position="1"/>
    </location>
</feature>
<accession>X1KJ64</accession>
<evidence type="ECO:0000313" key="1">
    <source>
        <dbReference type="EMBL" id="GAI07082.1"/>
    </source>
</evidence>